<dbReference type="SUPFAM" id="SSF46785">
    <property type="entry name" value="Winged helix' DNA-binding domain"/>
    <property type="match status" value="1"/>
</dbReference>
<evidence type="ECO:0000256" key="5">
    <source>
        <dbReference type="SAM" id="MobiDB-lite"/>
    </source>
</evidence>
<dbReference type="SUPFAM" id="SSF56281">
    <property type="entry name" value="Metallo-hydrolase/oxidoreductase"/>
    <property type="match status" value="1"/>
</dbReference>
<dbReference type="InterPro" id="IPR051013">
    <property type="entry name" value="MBL_superfamily_lactonases"/>
</dbReference>
<comment type="similarity">
    <text evidence="1">Belongs to the metallo-beta-lactamase superfamily.</text>
</comment>
<gene>
    <name evidence="7" type="ORF">E6W39_20340</name>
</gene>
<dbReference type="InterPro" id="IPR001279">
    <property type="entry name" value="Metallo-B-lactamas"/>
</dbReference>
<keyword evidence="3 7" id="KW-0378">Hydrolase</keyword>
<keyword evidence="8" id="KW-1185">Reference proteome</keyword>
<evidence type="ECO:0000313" key="7">
    <source>
        <dbReference type="EMBL" id="TQF04148.1"/>
    </source>
</evidence>
<dbReference type="EMBL" id="VIGB01000003">
    <property type="protein sequence ID" value="TQF04148.1"/>
    <property type="molecule type" value="Genomic_DNA"/>
</dbReference>
<dbReference type="Gene3D" id="3.60.15.10">
    <property type="entry name" value="Ribonuclease Z/Hydroxyacylglutathione hydrolase-like"/>
    <property type="match status" value="1"/>
</dbReference>
<keyword evidence="4" id="KW-0862">Zinc</keyword>
<name>A0A540W545_9ACTN</name>
<feature type="region of interest" description="Disordered" evidence="5">
    <location>
        <begin position="54"/>
        <end position="86"/>
    </location>
</feature>
<evidence type="ECO:0000259" key="6">
    <source>
        <dbReference type="SMART" id="SM00849"/>
    </source>
</evidence>
<evidence type="ECO:0000256" key="2">
    <source>
        <dbReference type="ARBA" id="ARBA00022723"/>
    </source>
</evidence>
<dbReference type="Proteomes" id="UP000319103">
    <property type="component" value="Unassembled WGS sequence"/>
</dbReference>
<dbReference type="InterPro" id="IPR036390">
    <property type="entry name" value="WH_DNA-bd_sf"/>
</dbReference>
<dbReference type="InterPro" id="IPR002577">
    <property type="entry name" value="HTH_HxlR"/>
</dbReference>
<reference evidence="7 8" key="1">
    <citation type="submission" date="2019-06" db="EMBL/GenBank/DDBJ databases">
        <title>Description of Kitasatospora acidophila sp. nov. isolated from pine grove soil, and reclassification of Streptomyces novaecaesareae to Kitasatospora novaeceasareae comb. nov.</title>
        <authorList>
            <person name="Kim M.J."/>
        </authorList>
    </citation>
    <scope>NUCLEOTIDE SEQUENCE [LARGE SCALE GENOMIC DNA]</scope>
    <source>
        <strain evidence="7 8">MMS16-CNU292</strain>
    </source>
</reference>
<organism evidence="7 8">
    <name type="scientific">Kitasatospora acidiphila</name>
    <dbReference type="NCBI Taxonomy" id="2567942"/>
    <lineage>
        <taxon>Bacteria</taxon>
        <taxon>Bacillati</taxon>
        <taxon>Actinomycetota</taxon>
        <taxon>Actinomycetes</taxon>
        <taxon>Kitasatosporales</taxon>
        <taxon>Streptomycetaceae</taxon>
        <taxon>Kitasatospora</taxon>
    </lineage>
</organism>
<comment type="caution">
    <text evidence="7">The sequence shown here is derived from an EMBL/GenBank/DDBJ whole genome shotgun (WGS) entry which is preliminary data.</text>
</comment>
<dbReference type="InterPro" id="IPR036866">
    <property type="entry name" value="RibonucZ/Hydroxyglut_hydro"/>
</dbReference>
<dbReference type="GO" id="GO:0046872">
    <property type="term" value="F:metal ion binding"/>
    <property type="evidence" value="ECO:0007669"/>
    <property type="project" value="UniProtKB-KW"/>
</dbReference>
<accession>A0A540W545</accession>
<dbReference type="OrthoDB" id="3196337at2"/>
<dbReference type="Pfam" id="PF00753">
    <property type="entry name" value="Lactamase_B"/>
    <property type="match status" value="1"/>
</dbReference>
<sequence length="395" mass="42031">MLRFGSPWCLPRTHDPVNGSSRRCRLSASLERPVTRPRARDALASAYFPTDRHSPIVSAEGHGPRPCPDGTGCRGENHGQARDPGAFFPSSVPGGWATHSEFLDERGWFPVSIGSFLARAGGRVVLVDLGLGAVDFAIPGVASFKAGAMPESLAGEGLTPADVDTVVYTHLHHDHVGWTSDVAPAPGFPEGREVGGLTFRAARHLVSAAEWRHWEGRGAFPGPDAKAVQEPLGGVTGFVADGEEIAPGVRILPTPGHTPGHSSLVVTDPAGADDRRLIVLGDIMHFSHTVHPTVPPKVEYRLTELGRTLEDPLGAIRDWAERYINEVNAARADYERRVSDGSEQLPVPPTGERRESGHPGTPRPCEVDGRGGQRATATPRSTVAPRANSAAVAEA</sequence>
<protein>
    <submittedName>
        <fullName evidence="7">MBL fold metallo-hydrolase</fullName>
    </submittedName>
</protein>
<dbReference type="PANTHER" id="PTHR42978:SF6">
    <property type="entry name" value="QUORUM-QUENCHING LACTONASE YTNP-RELATED"/>
    <property type="match status" value="1"/>
</dbReference>
<feature type="region of interest" description="Disordered" evidence="5">
    <location>
        <begin position="335"/>
        <end position="395"/>
    </location>
</feature>
<dbReference type="GO" id="GO:0016787">
    <property type="term" value="F:hydrolase activity"/>
    <property type="evidence" value="ECO:0007669"/>
    <property type="project" value="UniProtKB-KW"/>
</dbReference>
<feature type="domain" description="Metallo-beta-lactamase" evidence="6">
    <location>
        <begin position="112"/>
        <end position="331"/>
    </location>
</feature>
<evidence type="ECO:0000313" key="8">
    <source>
        <dbReference type="Proteomes" id="UP000319103"/>
    </source>
</evidence>
<proteinExistence type="inferred from homology"/>
<evidence type="ECO:0000256" key="4">
    <source>
        <dbReference type="ARBA" id="ARBA00022833"/>
    </source>
</evidence>
<dbReference type="AlphaFoldDB" id="A0A540W545"/>
<evidence type="ECO:0000256" key="1">
    <source>
        <dbReference type="ARBA" id="ARBA00007749"/>
    </source>
</evidence>
<dbReference type="PANTHER" id="PTHR42978">
    <property type="entry name" value="QUORUM-QUENCHING LACTONASE YTNP-RELATED-RELATED"/>
    <property type="match status" value="1"/>
</dbReference>
<dbReference type="Pfam" id="PF01638">
    <property type="entry name" value="HxlR"/>
    <property type="match status" value="1"/>
</dbReference>
<keyword evidence="2" id="KW-0479">Metal-binding</keyword>
<dbReference type="SMART" id="SM00849">
    <property type="entry name" value="Lactamase_B"/>
    <property type="match status" value="1"/>
</dbReference>
<evidence type="ECO:0000256" key="3">
    <source>
        <dbReference type="ARBA" id="ARBA00022801"/>
    </source>
</evidence>